<sequence length="134" mass="14545">MMRCVLLVFLAVGFCHAQRDVFSDQDGFVFPGEADRPSKFPLNPTNRPTNPTRPFTTASQRTTQSPTPTGNPVTPNMNDYNQCINNCQTTSEYNPVCGTDNVVYSNPGRLSCAVACGNNITIKGYGQCSGTIRG</sequence>
<dbReference type="Proteomes" id="UP000002358">
    <property type="component" value="Chromosome 5"/>
</dbReference>
<evidence type="ECO:0000256" key="5">
    <source>
        <dbReference type="SAM" id="SignalP"/>
    </source>
</evidence>
<dbReference type="InterPro" id="IPR039932">
    <property type="entry name" value="Spink4-like"/>
</dbReference>
<dbReference type="CDD" id="cd00104">
    <property type="entry name" value="KAZAL_FS"/>
    <property type="match status" value="1"/>
</dbReference>
<evidence type="ECO:0000256" key="1">
    <source>
        <dbReference type="ARBA" id="ARBA00004613"/>
    </source>
</evidence>
<dbReference type="Gene3D" id="3.30.60.30">
    <property type="match status" value="1"/>
</dbReference>
<name>A0A7M7GFR1_NASVI</name>
<dbReference type="KEGG" id="nvi:100678338"/>
<accession>A0A7M7GFR1</accession>
<protein>
    <recommendedName>
        <fullName evidence="6">Kazal-like domain-containing protein</fullName>
    </recommendedName>
</protein>
<dbReference type="EnsemblMetazoa" id="XM_003426985">
    <property type="protein sequence ID" value="XP_003427033"/>
    <property type="gene ID" value="LOC100678338"/>
</dbReference>
<comment type="subcellular location">
    <subcellularLocation>
        <location evidence="1">Secreted</location>
    </subcellularLocation>
</comment>
<feature type="signal peptide" evidence="5">
    <location>
        <begin position="1"/>
        <end position="17"/>
    </location>
</feature>
<keyword evidence="8" id="KW-1185">Reference proteome</keyword>
<reference evidence="7" key="1">
    <citation type="submission" date="2021-01" db="UniProtKB">
        <authorList>
            <consortium name="EnsemblMetazoa"/>
        </authorList>
    </citation>
    <scope>IDENTIFICATION</scope>
</reference>
<feature type="domain" description="Kazal-like" evidence="6">
    <location>
        <begin position="77"/>
        <end position="130"/>
    </location>
</feature>
<dbReference type="InterPro" id="IPR002350">
    <property type="entry name" value="Kazal_dom"/>
</dbReference>
<evidence type="ECO:0000313" key="8">
    <source>
        <dbReference type="Proteomes" id="UP000002358"/>
    </source>
</evidence>
<gene>
    <name evidence="7" type="primary">100678338</name>
</gene>
<keyword evidence="2" id="KW-0964">Secreted</keyword>
<dbReference type="GO" id="GO:0004867">
    <property type="term" value="F:serine-type endopeptidase inhibitor activity"/>
    <property type="evidence" value="ECO:0007669"/>
    <property type="project" value="InterPro"/>
</dbReference>
<dbReference type="PANTHER" id="PTHR21179:SF0">
    <property type="entry name" value="SERINE PROTEASE INHIBITOR KAZAL-TYPE 4"/>
    <property type="match status" value="1"/>
</dbReference>
<dbReference type="OrthoDB" id="126772at2759"/>
<dbReference type="SMR" id="A0A7M7GFR1"/>
<dbReference type="AlphaFoldDB" id="A0A7M7GFR1"/>
<evidence type="ECO:0000313" key="7">
    <source>
        <dbReference type="EnsemblMetazoa" id="XP_003427033"/>
    </source>
</evidence>
<evidence type="ECO:0000259" key="6">
    <source>
        <dbReference type="PROSITE" id="PS51465"/>
    </source>
</evidence>
<organism evidence="7 8">
    <name type="scientific">Nasonia vitripennis</name>
    <name type="common">Parasitic wasp</name>
    <dbReference type="NCBI Taxonomy" id="7425"/>
    <lineage>
        <taxon>Eukaryota</taxon>
        <taxon>Metazoa</taxon>
        <taxon>Ecdysozoa</taxon>
        <taxon>Arthropoda</taxon>
        <taxon>Hexapoda</taxon>
        <taxon>Insecta</taxon>
        <taxon>Pterygota</taxon>
        <taxon>Neoptera</taxon>
        <taxon>Endopterygota</taxon>
        <taxon>Hymenoptera</taxon>
        <taxon>Apocrita</taxon>
        <taxon>Proctotrupomorpha</taxon>
        <taxon>Chalcidoidea</taxon>
        <taxon>Pteromalidae</taxon>
        <taxon>Pteromalinae</taxon>
        <taxon>Nasonia</taxon>
    </lineage>
</organism>
<dbReference type="InParanoid" id="A0A7M7GFR1"/>
<keyword evidence="3" id="KW-1015">Disulfide bond</keyword>
<dbReference type="SMART" id="SM00280">
    <property type="entry name" value="KAZAL"/>
    <property type="match status" value="1"/>
</dbReference>
<proteinExistence type="predicted"/>
<dbReference type="SUPFAM" id="SSF100895">
    <property type="entry name" value="Kazal-type serine protease inhibitors"/>
    <property type="match status" value="1"/>
</dbReference>
<evidence type="ECO:0000256" key="3">
    <source>
        <dbReference type="ARBA" id="ARBA00023157"/>
    </source>
</evidence>
<feature type="compositionally biased region" description="Polar residues" evidence="4">
    <location>
        <begin position="58"/>
        <end position="76"/>
    </location>
</feature>
<dbReference type="PANTHER" id="PTHR21179">
    <property type="entry name" value="SERINE-TYPE ENDOPEPTIDASE INHIBITOR"/>
    <property type="match status" value="1"/>
</dbReference>
<dbReference type="InterPro" id="IPR036058">
    <property type="entry name" value="Kazal_dom_sf"/>
</dbReference>
<dbReference type="GO" id="GO:0005576">
    <property type="term" value="C:extracellular region"/>
    <property type="evidence" value="ECO:0007669"/>
    <property type="project" value="UniProtKB-SubCell"/>
</dbReference>
<dbReference type="PROSITE" id="PS51465">
    <property type="entry name" value="KAZAL_2"/>
    <property type="match status" value="1"/>
</dbReference>
<evidence type="ECO:0000256" key="4">
    <source>
        <dbReference type="SAM" id="MobiDB-lite"/>
    </source>
</evidence>
<keyword evidence="5" id="KW-0732">Signal</keyword>
<dbReference type="Pfam" id="PF07648">
    <property type="entry name" value="Kazal_2"/>
    <property type="match status" value="1"/>
</dbReference>
<feature type="chain" id="PRO_5029840445" description="Kazal-like domain-containing protein" evidence="5">
    <location>
        <begin position="18"/>
        <end position="134"/>
    </location>
</feature>
<feature type="region of interest" description="Disordered" evidence="4">
    <location>
        <begin position="33"/>
        <end position="76"/>
    </location>
</feature>
<evidence type="ECO:0000256" key="2">
    <source>
        <dbReference type="ARBA" id="ARBA00022525"/>
    </source>
</evidence>
<feature type="compositionally biased region" description="Low complexity" evidence="4">
    <location>
        <begin position="40"/>
        <end position="57"/>
    </location>
</feature>